<dbReference type="PANTHER" id="PTHR46193:SF18">
    <property type="entry name" value="HEXITOL PHOSPHATASE B"/>
    <property type="match status" value="1"/>
</dbReference>
<dbReference type="Pfam" id="PF13419">
    <property type="entry name" value="HAD_2"/>
    <property type="match status" value="1"/>
</dbReference>
<dbReference type="InterPro" id="IPR036412">
    <property type="entry name" value="HAD-like_sf"/>
</dbReference>
<evidence type="ECO:0000313" key="6">
    <source>
        <dbReference type="EMBL" id="MBO1306007.1"/>
    </source>
</evidence>
<proteinExistence type="inferred from homology"/>
<gene>
    <name evidence="6" type="ORF">JZO70_07535</name>
</gene>
<dbReference type="NCBIfam" id="TIGR01509">
    <property type="entry name" value="HAD-SF-IA-v3"/>
    <property type="match status" value="1"/>
</dbReference>
<dbReference type="SFLD" id="SFLDG01135">
    <property type="entry name" value="C1.5.6:_HAD__Beta-PGM__Phospha"/>
    <property type="match status" value="1"/>
</dbReference>
<dbReference type="EMBL" id="JAFREM010000012">
    <property type="protein sequence ID" value="MBO1306007.1"/>
    <property type="molecule type" value="Genomic_DNA"/>
</dbReference>
<dbReference type="SFLD" id="SFLDG01129">
    <property type="entry name" value="C1.5:_HAD__Beta-PGM__Phosphata"/>
    <property type="match status" value="1"/>
</dbReference>
<dbReference type="InterPro" id="IPR041492">
    <property type="entry name" value="HAD_2"/>
</dbReference>
<organism evidence="6 7">
    <name type="scientific">Candidatus Enterococcus moelleringii</name>
    <dbReference type="NCBI Taxonomy" id="2815325"/>
    <lineage>
        <taxon>Bacteria</taxon>
        <taxon>Bacillati</taxon>
        <taxon>Bacillota</taxon>
        <taxon>Bacilli</taxon>
        <taxon>Lactobacillales</taxon>
        <taxon>Enterococcaceae</taxon>
        <taxon>Enterococcus</taxon>
    </lineage>
</organism>
<dbReference type="Gene3D" id="3.40.50.1000">
    <property type="entry name" value="HAD superfamily/HAD-like"/>
    <property type="match status" value="1"/>
</dbReference>
<keyword evidence="3" id="KW-0479">Metal-binding</keyword>
<evidence type="ECO:0000256" key="3">
    <source>
        <dbReference type="ARBA" id="ARBA00022723"/>
    </source>
</evidence>
<evidence type="ECO:0000256" key="1">
    <source>
        <dbReference type="ARBA" id="ARBA00001946"/>
    </source>
</evidence>
<name>A0ABS3L8R2_9ENTE</name>
<protein>
    <submittedName>
        <fullName evidence="6">HAD family phosphatase</fullName>
    </submittedName>
</protein>
<keyword evidence="7" id="KW-1185">Reference proteome</keyword>
<keyword evidence="4" id="KW-0460">Magnesium</keyword>
<keyword evidence="5" id="KW-0119">Carbohydrate metabolism</keyword>
<comment type="caution">
    <text evidence="6">The sequence shown here is derived from an EMBL/GenBank/DDBJ whole genome shotgun (WGS) entry which is preliminary data.</text>
</comment>
<evidence type="ECO:0000256" key="5">
    <source>
        <dbReference type="ARBA" id="ARBA00023277"/>
    </source>
</evidence>
<comment type="similarity">
    <text evidence="2">Belongs to the HAD-like hydrolase superfamily. CbbY/CbbZ/Gph/YieH family.</text>
</comment>
<dbReference type="InterPro" id="IPR023198">
    <property type="entry name" value="PGP-like_dom2"/>
</dbReference>
<dbReference type="Gene3D" id="1.10.150.240">
    <property type="entry name" value="Putative phosphatase, domain 2"/>
    <property type="match status" value="1"/>
</dbReference>
<accession>A0ABS3L8R2</accession>
<dbReference type="Proteomes" id="UP000664601">
    <property type="component" value="Unassembled WGS sequence"/>
</dbReference>
<dbReference type="InterPro" id="IPR023214">
    <property type="entry name" value="HAD_sf"/>
</dbReference>
<dbReference type="SUPFAM" id="SSF56784">
    <property type="entry name" value="HAD-like"/>
    <property type="match status" value="1"/>
</dbReference>
<dbReference type="InterPro" id="IPR006439">
    <property type="entry name" value="HAD-SF_hydro_IA"/>
</dbReference>
<evidence type="ECO:0000256" key="2">
    <source>
        <dbReference type="ARBA" id="ARBA00006171"/>
    </source>
</evidence>
<dbReference type="InterPro" id="IPR051600">
    <property type="entry name" value="Beta-PGM-like"/>
</dbReference>
<evidence type="ECO:0000313" key="7">
    <source>
        <dbReference type="Proteomes" id="UP000664601"/>
    </source>
</evidence>
<dbReference type="PANTHER" id="PTHR46193">
    <property type="entry name" value="6-PHOSPHOGLUCONATE PHOSPHATASE"/>
    <property type="match status" value="1"/>
</dbReference>
<dbReference type="SFLD" id="SFLDS00003">
    <property type="entry name" value="Haloacid_Dehalogenase"/>
    <property type="match status" value="1"/>
</dbReference>
<sequence length="216" mass="24231">MNKMEAVIFDMDGVLINTEKVSKQAFAEAFDSAGLTFTEEIYQQILGRSLPDIQLFLTETYHQPQLAAEIIQQRESAFATYYRTHPVEVKEGVFDLLSFVKEQGLKIAVATSAKESIAVPLLEQSDLIQHFDSLTFGSQVKEAKPHPELFLKAAQQLNVSPEKAYVIEDAQAGIIAANHGGFQAIFIPEVKPPEEFGRECDYRLFKQISEFQATLQ</sequence>
<reference evidence="6 7" key="1">
    <citation type="submission" date="2021-03" db="EMBL/GenBank/DDBJ databases">
        <title>Enterococcal diversity collection.</title>
        <authorList>
            <person name="Gilmore M.S."/>
            <person name="Schwartzman J."/>
            <person name="Van Tyne D."/>
            <person name="Martin M."/>
            <person name="Earl A.M."/>
            <person name="Manson A.L."/>
            <person name="Straub T."/>
            <person name="Salamzade R."/>
            <person name="Saavedra J."/>
            <person name="Lebreton F."/>
            <person name="Prichula J."/>
            <person name="Schaufler K."/>
            <person name="Gaca A."/>
            <person name="Sgardioli B."/>
            <person name="Wagenaar J."/>
            <person name="Strong T."/>
        </authorList>
    </citation>
    <scope>NUCLEOTIDE SEQUENCE [LARGE SCALE GENOMIC DNA]</scope>
    <source>
        <strain evidence="6 7">669A</strain>
    </source>
</reference>
<evidence type="ECO:0000256" key="4">
    <source>
        <dbReference type="ARBA" id="ARBA00022842"/>
    </source>
</evidence>
<comment type="cofactor">
    <cofactor evidence="1">
        <name>Mg(2+)</name>
        <dbReference type="ChEBI" id="CHEBI:18420"/>
    </cofactor>
</comment>
<dbReference type="RefSeq" id="WP_207672937.1">
    <property type="nucleotide sequence ID" value="NZ_JAFREM010000012.1"/>
</dbReference>